<keyword evidence="8 11" id="KW-1133">Transmembrane helix</keyword>
<dbReference type="GO" id="GO:0036513">
    <property type="term" value="C:Derlin-1 retrotranslocation complex"/>
    <property type="evidence" value="ECO:0007669"/>
    <property type="project" value="TreeGrafter"/>
</dbReference>
<dbReference type="OMA" id="IAVYLYN"/>
<dbReference type="RefSeq" id="XP_009065979.1">
    <property type="nucleotide sequence ID" value="XM_009067731.1"/>
</dbReference>
<feature type="coiled-coil region" evidence="10">
    <location>
        <begin position="73"/>
        <end position="100"/>
    </location>
</feature>
<evidence type="ECO:0000256" key="1">
    <source>
        <dbReference type="ARBA" id="ARBA00004389"/>
    </source>
</evidence>
<organism evidence="12 13">
    <name type="scientific">Lottia gigantea</name>
    <name type="common">Giant owl limpet</name>
    <dbReference type="NCBI Taxonomy" id="225164"/>
    <lineage>
        <taxon>Eukaryota</taxon>
        <taxon>Metazoa</taxon>
        <taxon>Spiralia</taxon>
        <taxon>Lophotrochozoa</taxon>
        <taxon>Mollusca</taxon>
        <taxon>Gastropoda</taxon>
        <taxon>Patellogastropoda</taxon>
        <taxon>Lottioidea</taxon>
        <taxon>Lottiidae</taxon>
        <taxon>Lottia</taxon>
    </lineage>
</organism>
<proteinExistence type="inferred from homology"/>
<evidence type="ECO:0000313" key="12">
    <source>
        <dbReference type="EMBL" id="ESO83375.1"/>
    </source>
</evidence>
<sequence>MAETGQAPPIQNQTPESVQSAISSVFGTLQEYGWFILIGLVALIYIKQKFLDPKIQQFTSQREERNEYKKYDSDAAQERVEAMERARKKLQDKFNQEAAVFAEEQKKSNKPYFFTISATKGCDKEEGSILNALNGNLGW</sequence>
<dbReference type="PANTHER" id="PTHR28621">
    <property type="entry name" value="SELENOPROTEIN S"/>
    <property type="match status" value="1"/>
</dbReference>
<keyword evidence="6" id="KW-0256">Endoplasmic reticulum</keyword>
<comment type="similarity">
    <text evidence="3">Belongs to the selenoprotein S family.</text>
</comment>
<accession>V3ZLV0</accession>
<dbReference type="GO" id="GO:0030970">
    <property type="term" value="P:retrograde protein transport, ER to cytosol"/>
    <property type="evidence" value="ECO:0007669"/>
    <property type="project" value="TreeGrafter"/>
</dbReference>
<dbReference type="InterPro" id="IPR009703">
    <property type="entry name" value="Selenoprotein_S"/>
</dbReference>
<keyword evidence="10" id="KW-0175">Coiled coil</keyword>
<evidence type="ECO:0000256" key="9">
    <source>
        <dbReference type="ARBA" id="ARBA00023136"/>
    </source>
</evidence>
<gene>
    <name evidence="12" type="ORF">LOTGIDRAFT_236692</name>
</gene>
<evidence type="ECO:0000256" key="5">
    <source>
        <dbReference type="ARBA" id="ARBA00022692"/>
    </source>
</evidence>
<dbReference type="HOGENOM" id="CLU_1847390_0_0_1"/>
<dbReference type="PANTHER" id="PTHR28621:SF1">
    <property type="entry name" value="SELENOPROTEIN S"/>
    <property type="match status" value="1"/>
</dbReference>
<evidence type="ECO:0000256" key="3">
    <source>
        <dbReference type="ARBA" id="ARBA00011034"/>
    </source>
</evidence>
<evidence type="ECO:0000256" key="8">
    <source>
        <dbReference type="ARBA" id="ARBA00022989"/>
    </source>
</evidence>
<evidence type="ECO:0000256" key="10">
    <source>
        <dbReference type="SAM" id="Coils"/>
    </source>
</evidence>
<dbReference type="GeneID" id="20250216"/>
<keyword evidence="9 11" id="KW-0472">Membrane</keyword>
<dbReference type="Gene3D" id="6.10.250.2950">
    <property type="match status" value="1"/>
</dbReference>
<dbReference type="AlphaFoldDB" id="V3ZLV0"/>
<dbReference type="OrthoDB" id="75792at2759"/>
<comment type="subcellular location">
    <subcellularLocation>
        <location evidence="2">Cytoplasm</location>
    </subcellularLocation>
    <subcellularLocation>
        <location evidence="1">Endoplasmic reticulum membrane</location>
        <topology evidence="1">Single-pass membrane protein</topology>
    </subcellularLocation>
</comment>
<dbReference type="GO" id="GO:0030968">
    <property type="term" value="P:endoplasmic reticulum unfolded protein response"/>
    <property type="evidence" value="ECO:0007669"/>
    <property type="project" value="TreeGrafter"/>
</dbReference>
<evidence type="ECO:0000256" key="4">
    <source>
        <dbReference type="ARBA" id="ARBA00022490"/>
    </source>
</evidence>
<name>V3ZLV0_LOTGI</name>
<reference evidence="12 13" key="1">
    <citation type="journal article" date="2013" name="Nature">
        <title>Insights into bilaterian evolution from three spiralian genomes.</title>
        <authorList>
            <person name="Simakov O."/>
            <person name="Marletaz F."/>
            <person name="Cho S.J."/>
            <person name="Edsinger-Gonzales E."/>
            <person name="Havlak P."/>
            <person name="Hellsten U."/>
            <person name="Kuo D.H."/>
            <person name="Larsson T."/>
            <person name="Lv J."/>
            <person name="Arendt D."/>
            <person name="Savage R."/>
            <person name="Osoegawa K."/>
            <person name="de Jong P."/>
            <person name="Grimwood J."/>
            <person name="Chapman J.A."/>
            <person name="Shapiro H."/>
            <person name="Aerts A."/>
            <person name="Otillar R.P."/>
            <person name="Terry A.Y."/>
            <person name="Boore J.L."/>
            <person name="Grigoriev I.V."/>
            <person name="Lindberg D.R."/>
            <person name="Seaver E.C."/>
            <person name="Weisblat D.A."/>
            <person name="Putnam N.H."/>
            <person name="Rokhsar D.S."/>
        </authorList>
    </citation>
    <scope>NUCLEOTIDE SEQUENCE [LARGE SCALE GENOMIC DNA]</scope>
</reference>
<dbReference type="STRING" id="225164.V3ZLV0"/>
<keyword evidence="5 11" id="KW-0812">Transmembrane</keyword>
<keyword evidence="13" id="KW-1185">Reference proteome</keyword>
<dbReference type="GO" id="GO:0036502">
    <property type="term" value="C:Derlin-1-VIMP complex"/>
    <property type="evidence" value="ECO:0007669"/>
    <property type="project" value="TreeGrafter"/>
</dbReference>
<dbReference type="Proteomes" id="UP000030746">
    <property type="component" value="Unassembled WGS sequence"/>
</dbReference>
<protein>
    <recommendedName>
        <fullName evidence="14">Selenoprotein S</fullName>
    </recommendedName>
</protein>
<dbReference type="CTD" id="20250216"/>
<evidence type="ECO:0000256" key="6">
    <source>
        <dbReference type="ARBA" id="ARBA00022824"/>
    </source>
</evidence>
<evidence type="ECO:0000256" key="11">
    <source>
        <dbReference type="SAM" id="Phobius"/>
    </source>
</evidence>
<evidence type="ECO:0000313" key="13">
    <source>
        <dbReference type="Proteomes" id="UP000030746"/>
    </source>
</evidence>
<evidence type="ECO:0000256" key="7">
    <source>
        <dbReference type="ARBA" id="ARBA00022933"/>
    </source>
</evidence>
<feature type="transmembrane region" description="Helical" evidence="11">
    <location>
        <begin position="29"/>
        <end position="46"/>
    </location>
</feature>
<keyword evidence="7" id="KW-0712">Selenocysteine</keyword>
<keyword evidence="4" id="KW-0963">Cytoplasm</keyword>
<dbReference type="Pfam" id="PF06936">
    <property type="entry name" value="Selenoprotein_S"/>
    <property type="match status" value="1"/>
</dbReference>
<evidence type="ECO:0000256" key="2">
    <source>
        <dbReference type="ARBA" id="ARBA00004496"/>
    </source>
</evidence>
<dbReference type="KEGG" id="lgi:LOTGIDRAFT_236692"/>
<dbReference type="EMBL" id="KB203711">
    <property type="protein sequence ID" value="ESO83375.1"/>
    <property type="molecule type" value="Genomic_DNA"/>
</dbReference>
<evidence type="ECO:0008006" key="14">
    <source>
        <dbReference type="Google" id="ProtNLM"/>
    </source>
</evidence>